<dbReference type="Pfam" id="PF22787">
    <property type="entry name" value="Tag1_M"/>
    <property type="match status" value="1"/>
</dbReference>
<keyword evidence="5" id="KW-1185">Reference proteome</keyword>
<protein>
    <recommendedName>
        <fullName evidence="6">Pre-rRNA processing protein</fullName>
    </recommendedName>
</protein>
<keyword evidence="1" id="KW-1133">Transmembrane helix</keyword>
<gene>
    <name evidence="4" type="ORF">CANARDRAFT_27232</name>
</gene>
<evidence type="ECO:0000259" key="3">
    <source>
        <dbReference type="Pfam" id="PF22787"/>
    </source>
</evidence>
<dbReference type="Pfam" id="PF22786">
    <property type="entry name" value="Tag1_C"/>
    <property type="match status" value="1"/>
</dbReference>
<feature type="domain" description="Tag1 C-terminal" evidence="2">
    <location>
        <begin position="446"/>
        <end position="554"/>
    </location>
</feature>
<dbReference type="AlphaFoldDB" id="A0A1E4T528"/>
<dbReference type="InterPro" id="IPR055011">
    <property type="entry name" value="Tag1_C"/>
</dbReference>
<keyword evidence="1" id="KW-0472">Membrane</keyword>
<dbReference type="OrthoDB" id="5596576at2759"/>
<dbReference type="STRING" id="983967.A0A1E4T528"/>
<evidence type="ECO:0000256" key="1">
    <source>
        <dbReference type="SAM" id="Phobius"/>
    </source>
</evidence>
<dbReference type="PANTHER" id="PTHR35895:SF3">
    <property type="entry name" value="PRE-RRNA PROCESSING PROTEIN"/>
    <property type="match status" value="1"/>
</dbReference>
<reference evidence="5" key="1">
    <citation type="submission" date="2016-04" db="EMBL/GenBank/DDBJ databases">
        <title>Comparative genomics of biotechnologically important yeasts.</title>
        <authorList>
            <consortium name="DOE Joint Genome Institute"/>
            <person name="Riley R."/>
            <person name="Haridas S."/>
            <person name="Wolfe K.H."/>
            <person name="Lopes M.R."/>
            <person name="Hittinger C.T."/>
            <person name="Goker M."/>
            <person name="Salamov A."/>
            <person name="Wisecaver J."/>
            <person name="Long T.M."/>
            <person name="Aerts A.L."/>
            <person name="Barry K."/>
            <person name="Choi C."/>
            <person name="Clum A."/>
            <person name="Coughlan A.Y."/>
            <person name="Deshpande S."/>
            <person name="Douglass A.P."/>
            <person name="Hanson S.J."/>
            <person name="Klenk H.-P."/>
            <person name="Labutti K."/>
            <person name="Lapidus A."/>
            <person name="Lindquist E."/>
            <person name="Lipzen A."/>
            <person name="Meier-Kolthoff J.P."/>
            <person name="Ohm R.A."/>
            <person name="Otillar R.P."/>
            <person name="Pangilinan J."/>
            <person name="Peng Y."/>
            <person name="Rokas A."/>
            <person name="Rosa C.A."/>
            <person name="Scheuner C."/>
            <person name="Sibirny A.A."/>
            <person name="Slot J.C."/>
            <person name="Stielow J.B."/>
            <person name="Sun H."/>
            <person name="Kurtzman C.P."/>
            <person name="Blackwell M."/>
            <person name="Grigoriev I.V."/>
            <person name="Jeffries T.W."/>
        </authorList>
    </citation>
    <scope>NUCLEOTIDE SEQUENCE [LARGE SCALE GENOMIC DNA]</scope>
    <source>
        <strain evidence="5">NRRL YB-2248</strain>
    </source>
</reference>
<dbReference type="InterPro" id="IPR055010">
    <property type="entry name" value="Tag1_M"/>
</dbReference>
<evidence type="ECO:0000259" key="2">
    <source>
        <dbReference type="Pfam" id="PF22786"/>
    </source>
</evidence>
<dbReference type="InterPro" id="IPR046368">
    <property type="entry name" value="Tag1"/>
</dbReference>
<evidence type="ECO:0008006" key="6">
    <source>
        <dbReference type="Google" id="ProtNLM"/>
    </source>
</evidence>
<evidence type="ECO:0000313" key="4">
    <source>
        <dbReference type="EMBL" id="ODV86854.1"/>
    </source>
</evidence>
<accession>A0A1E4T528</accession>
<dbReference type="PANTHER" id="PTHR35895">
    <property type="entry name" value="CHROMOSOME 16, WHOLE GENOME SHOTGUN SEQUENCE"/>
    <property type="match status" value="1"/>
</dbReference>
<dbReference type="GO" id="GO:0000329">
    <property type="term" value="C:fungal-type vacuole membrane"/>
    <property type="evidence" value="ECO:0007669"/>
    <property type="project" value="InterPro"/>
</dbReference>
<feature type="transmembrane region" description="Helical" evidence="1">
    <location>
        <begin position="36"/>
        <end position="58"/>
    </location>
</feature>
<dbReference type="Proteomes" id="UP000094801">
    <property type="component" value="Unassembled WGS sequence"/>
</dbReference>
<dbReference type="EMBL" id="KV453849">
    <property type="protein sequence ID" value="ODV86854.1"/>
    <property type="molecule type" value="Genomic_DNA"/>
</dbReference>
<organism evidence="4 5">
    <name type="scientific">[Candida] arabinofermentans NRRL YB-2248</name>
    <dbReference type="NCBI Taxonomy" id="983967"/>
    <lineage>
        <taxon>Eukaryota</taxon>
        <taxon>Fungi</taxon>
        <taxon>Dikarya</taxon>
        <taxon>Ascomycota</taxon>
        <taxon>Saccharomycotina</taxon>
        <taxon>Pichiomycetes</taxon>
        <taxon>Pichiales</taxon>
        <taxon>Pichiaceae</taxon>
        <taxon>Ogataea</taxon>
        <taxon>Ogataea/Candida clade</taxon>
    </lineage>
</organism>
<evidence type="ECO:0000313" key="5">
    <source>
        <dbReference type="Proteomes" id="UP000094801"/>
    </source>
</evidence>
<name>A0A1E4T528_9ASCO</name>
<feature type="domain" description="Tag1 middle barrel-like" evidence="3">
    <location>
        <begin position="235"/>
        <end position="388"/>
    </location>
</feature>
<proteinExistence type="predicted"/>
<sequence>MTANESTPLLTQATDSLASLLPSGPSKKSVWKRYKLDVWIPIILISAFLVTFTSIFFIRVEPNLGDYVAQGTTFDSDQVKFLGVDDQGGINLQVKGTSVNNYTNIEDSFARFYFKTGGLFVRKLNLKIDDLDLIVFDETKGDYKNLGKVQISPFAVKIVDGKETDLNLFLTVFPKSGGVLGIIKRILLAPKSKLRLKGDASVKILVFNGYIPITNLLIPLDLDIPTSLIKSITSDNVRFQNVELEKGEGNGMNCNFNVLIDENPIENLQKLINFPQFSIPELDWNLRVDDCNELPSIKLASLKSSNFEIVESVDDVSFKGLNISVSIGIANVGDDLTKRCNPEDELDITTPMSMFVDNLVNNNIAHVVIAGNEVSNYPETLSELFQKVQLPINLPVNTTSLTSKFVHNVTVENLTFEMKDGSTPVINGDLKIFIKLGTNANIDVDELSVDKIGGGADLLYQGSKFSNLTLVDWNPATTTKLVDSNDDQVYLYVESPMKDILLDITDMVLFQKIVQDVFSSGGVLVDIDALVNLMITCPFGEFEIDDIEVDGSTVFAL</sequence>
<keyword evidence="1" id="KW-0812">Transmembrane</keyword>